<comment type="caution">
    <text evidence="5">The sequence shown here is derived from an EMBL/GenBank/DDBJ whole genome shotgun (WGS) entry which is preliminary data.</text>
</comment>
<dbReference type="SUPFAM" id="SSF48452">
    <property type="entry name" value="TPR-like"/>
    <property type="match status" value="1"/>
</dbReference>
<feature type="chain" id="PRO_5020456704" evidence="4">
    <location>
        <begin position="22"/>
        <end position="363"/>
    </location>
</feature>
<dbReference type="PANTHER" id="PTHR45586:SF1">
    <property type="entry name" value="LIPOPOLYSACCHARIDE ASSEMBLY PROTEIN B"/>
    <property type="match status" value="1"/>
</dbReference>
<protein>
    <submittedName>
        <fullName evidence="5">Tetratricopeptide repeat protein</fullName>
    </submittedName>
</protein>
<keyword evidence="4" id="KW-0732">Signal</keyword>
<dbReference type="PROSITE" id="PS50293">
    <property type="entry name" value="TPR_REGION"/>
    <property type="match status" value="1"/>
</dbReference>
<accession>A0A4R0P945</accession>
<dbReference type="OrthoDB" id="793001at2"/>
<keyword evidence="1" id="KW-0677">Repeat</keyword>
<dbReference type="Pfam" id="PF13428">
    <property type="entry name" value="TPR_14"/>
    <property type="match status" value="1"/>
</dbReference>
<sequence>MKTISKLFSLLLILSFQISFAQSAEDKALAKSKSQTAFKLEDEEGKFDEAIKLLEESQKLDPDNIDYPYELAYAYSGKKDHQKAAEILIKLLKHKDVFDQVYQTLGNAYDYLGKPEQAMKTYEAGLKKFPNSGKIYAELGNMKLNSNDYNNAIKYYEKGIEMEPTYAANYYRVSKIFLDSDEKLWGMIYGELFMNLDWASERTREMSKLLFDTYKSQIKINGDSASIAFSKNIAMSADAFKDPKNFKLPFQMMYEANTILAVAGQKEINLKSLNEIRTTFLNTYLKDGGDKKYPNVLFDYQKKLQELDFLEPYNYWILGMNEEIEFNKWQLANSSNWNNFMKWFDQNNLVLDETHKFYRIQYK</sequence>
<feature type="signal peptide" evidence="4">
    <location>
        <begin position="1"/>
        <end position="21"/>
    </location>
</feature>
<keyword evidence="6" id="KW-1185">Reference proteome</keyword>
<dbReference type="InterPro" id="IPR019734">
    <property type="entry name" value="TPR_rpt"/>
</dbReference>
<dbReference type="EMBL" id="SJSN01000004">
    <property type="protein sequence ID" value="TCD11257.1"/>
    <property type="molecule type" value="Genomic_DNA"/>
</dbReference>
<organism evidence="5 6">
    <name type="scientific">Pedobacter frigidisoli</name>
    <dbReference type="NCBI Taxonomy" id="2530455"/>
    <lineage>
        <taxon>Bacteria</taxon>
        <taxon>Pseudomonadati</taxon>
        <taxon>Bacteroidota</taxon>
        <taxon>Sphingobacteriia</taxon>
        <taxon>Sphingobacteriales</taxon>
        <taxon>Sphingobacteriaceae</taxon>
        <taxon>Pedobacter</taxon>
    </lineage>
</organism>
<evidence type="ECO:0000256" key="4">
    <source>
        <dbReference type="SAM" id="SignalP"/>
    </source>
</evidence>
<dbReference type="Pfam" id="PF14559">
    <property type="entry name" value="TPR_19"/>
    <property type="match status" value="1"/>
</dbReference>
<reference evidence="5 6" key="1">
    <citation type="submission" date="2019-02" db="EMBL/GenBank/DDBJ databases">
        <title>Pedobacter sp. RP-3-11 sp. nov., isolated from Arctic soil.</title>
        <authorList>
            <person name="Dahal R.H."/>
        </authorList>
    </citation>
    <scope>NUCLEOTIDE SEQUENCE [LARGE SCALE GENOMIC DNA]</scope>
    <source>
        <strain evidence="5 6">RP-3-11</strain>
    </source>
</reference>
<evidence type="ECO:0000256" key="2">
    <source>
        <dbReference type="ARBA" id="ARBA00022803"/>
    </source>
</evidence>
<feature type="repeat" description="TPR" evidence="3">
    <location>
        <begin position="133"/>
        <end position="166"/>
    </location>
</feature>
<evidence type="ECO:0000313" key="6">
    <source>
        <dbReference type="Proteomes" id="UP000291485"/>
    </source>
</evidence>
<evidence type="ECO:0000256" key="1">
    <source>
        <dbReference type="ARBA" id="ARBA00022737"/>
    </source>
</evidence>
<dbReference type="AlphaFoldDB" id="A0A4R0P945"/>
<feature type="repeat" description="TPR" evidence="3">
    <location>
        <begin position="99"/>
        <end position="132"/>
    </location>
</feature>
<evidence type="ECO:0000256" key="3">
    <source>
        <dbReference type="PROSITE-ProRule" id="PRU00339"/>
    </source>
</evidence>
<evidence type="ECO:0000313" key="5">
    <source>
        <dbReference type="EMBL" id="TCD11257.1"/>
    </source>
</evidence>
<dbReference type="PROSITE" id="PS50005">
    <property type="entry name" value="TPR"/>
    <property type="match status" value="2"/>
</dbReference>
<keyword evidence="2 3" id="KW-0802">TPR repeat</keyword>
<dbReference type="InterPro" id="IPR011990">
    <property type="entry name" value="TPR-like_helical_dom_sf"/>
</dbReference>
<dbReference type="Gene3D" id="1.25.40.10">
    <property type="entry name" value="Tetratricopeptide repeat domain"/>
    <property type="match status" value="1"/>
</dbReference>
<gene>
    <name evidence="5" type="ORF">EZ449_07140</name>
</gene>
<dbReference type="SMART" id="SM00028">
    <property type="entry name" value="TPR"/>
    <property type="match status" value="4"/>
</dbReference>
<dbReference type="InterPro" id="IPR051012">
    <property type="entry name" value="CellSynth/LPSAsmb/PSIAsmb"/>
</dbReference>
<proteinExistence type="predicted"/>
<dbReference type="PANTHER" id="PTHR45586">
    <property type="entry name" value="TPR REPEAT-CONTAINING PROTEIN PA4667"/>
    <property type="match status" value="1"/>
</dbReference>
<name>A0A4R0P945_9SPHI</name>
<dbReference type="RefSeq" id="WP_131557271.1">
    <property type="nucleotide sequence ID" value="NZ_SJSN01000004.1"/>
</dbReference>
<dbReference type="Proteomes" id="UP000291485">
    <property type="component" value="Unassembled WGS sequence"/>
</dbReference>